<dbReference type="SUPFAM" id="SSF52402">
    <property type="entry name" value="Adenine nucleotide alpha hydrolases-like"/>
    <property type="match status" value="1"/>
</dbReference>
<evidence type="ECO:0000256" key="5">
    <source>
        <dbReference type="ARBA" id="ARBA00022840"/>
    </source>
</evidence>
<evidence type="ECO:0000256" key="4">
    <source>
        <dbReference type="ARBA" id="ARBA00022741"/>
    </source>
</evidence>
<dbReference type="PROSITE" id="PS51278">
    <property type="entry name" value="GATASE_TYPE_2"/>
    <property type="match status" value="1"/>
</dbReference>
<dbReference type="InterPro" id="IPR014729">
    <property type="entry name" value="Rossmann-like_a/b/a_fold"/>
</dbReference>
<sequence>MLESALDAMAHRCRDGMSCFHDEHVLVGHGLLDTGCNGFALDDDGYVVAFDGRLDNGDQLRASLRDAGGLHAPPFDHLSDTRLLLAAYRTLGDALAEHLLGDFSIAIWDPVKQQLYLARDQIGVKPLFYRIVDDALLFASEIKGLLAMRPDLPTERREAAMAAFVQGEFPDADRDRTFFADIYRLLPGHYAIATRGTFTTHCYWRLDADAPVPRDDVGGEFRKLFLEAIRRRLRGNSAVGSLLSGGLDSSSIVSAMASSRADTDPPVQAFSLIFSDPDVEDERDFIAAVVDQYAIGHATVDCSGVSGLAHADAILGEQDQPPAGPNGGIFRYFLKQIAADFSGRVILHGHGGDEVISHGGGLFGELAASGQWRKLWRELQAVRHVTGAPWPHFRRLVWRRGIRRSVGKMLDYPASFLMRGAAVQRDPLTTAPDGRDRPIEQAAHLKKLSSPIFAHALEVIDIEAACAGVELRMPFLDLDVVRFCITVEAQEKWQDGRPRSVLRNAMDGVLPEKVRLRTDKHDFATHLRQSLLRFDRDVIDEAILKRPDLILPYCNLAELRADWSDLRMTGELDGLALMRLWRAVMLSRWLAMENPPEDAPYLEEAA</sequence>
<dbReference type="InterPro" id="IPR029055">
    <property type="entry name" value="Ntn_hydrolases_N"/>
</dbReference>
<keyword evidence="11" id="KW-1185">Reference proteome</keyword>
<evidence type="ECO:0000256" key="2">
    <source>
        <dbReference type="ARBA" id="ARBA00005752"/>
    </source>
</evidence>
<keyword evidence="5 8" id="KW-0067">ATP-binding</keyword>
<evidence type="ECO:0000256" key="8">
    <source>
        <dbReference type="PIRSR" id="PIRSR001589-2"/>
    </source>
</evidence>
<dbReference type="Gene3D" id="3.60.20.10">
    <property type="entry name" value="Glutamine Phosphoribosylpyrophosphate, subunit 1, domain 1"/>
    <property type="match status" value="1"/>
</dbReference>
<evidence type="ECO:0000313" key="10">
    <source>
        <dbReference type="EMBL" id="AJA11299.1"/>
    </source>
</evidence>
<dbReference type="PANTHER" id="PTHR43284:SF1">
    <property type="entry name" value="ASPARAGINE SYNTHETASE"/>
    <property type="match status" value="1"/>
</dbReference>
<dbReference type="HOGENOM" id="CLU_014658_3_3_5"/>
<evidence type="ECO:0000256" key="7">
    <source>
        <dbReference type="ARBA" id="ARBA00048741"/>
    </source>
</evidence>
<dbReference type="CDD" id="cd01991">
    <property type="entry name" value="Asn_synthase_B_C"/>
    <property type="match status" value="1"/>
</dbReference>
<dbReference type="InterPro" id="IPR051786">
    <property type="entry name" value="ASN_synthetase/amidase"/>
</dbReference>
<evidence type="ECO:0000313" key="11">
    <source>
        <dbReference type="Proteomes" id="UP000030907"/>
    </source>
</evidence>
<feature type="binding site" evidence="8">
    <location>
        <position position="80"/>
    </location>
    <ligand>
        <name>L-glutamine</name>
        <dbReference type="ChEBI" id="CHEBI:58359"/>
    </ligand>
</feature>
<evidence type="ECO:0000256" key="6">
    <source>
        <dbReference type="ARBA" id="ARBA00022962"/>
    </source>
</evidence>
<comment type="pathway">
    <text evidence="1">Amino-acid biosynthesis; L-asparagine biosynthesis; L-asparagine from L-aspartate (L-Gln route): step 1/1.</text>
</comment>
<dbReference type="KEGG" id="sphk:SKP52_22250"/>
<dbReference type="Proteomes" id="UP000030907">
    <property type="component" value="Chromosome"/>
</dbReference>
<dbReference type="Pfam" id="PF00733">
    <property type="entry name" value="Asn_synthase"/>
    <property type="match status" value="1"/>
</dbReference>
<evidence type="ECO:0000259" key="9">
    <source>
        <dbReference type="PROSITE" id="PS51278"/>
    </source>
</evidence>
<accession>A0A0A7PMS6</accession>
<dbReference type="GO" id="GO:0005524">
    <property type="term" value="F:ATP binding"/>
    <property type="evidence" value="ECO:0007669"/>
    <property type="project" value="UniProtKB-KW"/>
</dbReference>
<proteinExistence type="inferred from homology"/>
<dbReference type="Gene3D" id="3.40.50.620">
    <property type="entry name" value="HUPs"/>
    <property type="match status" value="1"/>
</dbReference>
<dbReference type="GO" id="GO:0006529">
    <property type="term" value="P:asparagine biosynthetic process"/>
    <property type="evidence" value="ECO:0007669"/>
    <property type="project" value="InterPro"/>
</dbReference>
<dbReference type="InterPro" id="IPR001962">
    <property type="entry name" value="Asn_synthase"/>
</dbReference>
<feature type="binding site" evidence="8">
    <location>
        <position position="242"/>
    </location>
    <ligand>
        <name>ATP</name>
        <dbReference type="ChEBI" id="CHEBI:30616"/>
    </ligand>
</feature>
<keyword evidence="4 8" id="KW-0547">Nucleotide-binding</keyword>
<name>A0A0A7PMS6_9SPHN</name>
<dbReference type="PANTHER" id="PTHR43284">
    <property type="entry name" value="ASPARAGINE SYNTHETASE (GLUTAMINE-HYDROLYZING)"/>
    <property type="match status" value="1"/>
</dbReference>
<dbReference type="SUPFAM" id="SSF56235">
    <property type="entry name" value="N-terminal nucleophile aminohydrolases (Ntn hydrolases)"/>
    <property type="match status" value="1"/>
</dbReference>
<dbReference type="EC" id="6.3.5.4" evidence="3"/>
<dbReference type="PIRSF" id="PIRSF001589">
    <property type="entry name" value="Asn_synthetase_glu-h"/>
    <property type="match status" value="1"/>
</dbReference>
<evidence type="ECO:0000256" key="3">
    <source>
        <dbReference type="ARBA" id="ARBA00012737"/>
    </source>
</evidence>
<dbReference type="GO" id="GO:0004066">
    <property type="term" value="F:asparagine synthase (glutamine-hydrolyzing) activity"/>
    <property type="evidence" value="ECO:0007669"/>
    <property type="project" value="UniProtKB-EC"/>
</dbReference>
<protein>
    <recommendedName>
        <fullName evidence="3">asparagine synthase (glutamine-hydrolyzing)</fullName>
        <ecNumber evidence="3">6.3.5.4</ecNumber>
    </recommendedName>
</protein>
<feature type="domain" description="Glutamine amidotransferase type-2" evidence="9">
    <location>
        <begin position="1"/>
        <end position="196"/>
    </location>
</feature>
<gene>
    <name evidence="10" type="ORF">SKP52_22250</name>
</gene>
<dbReference type="InterPro" id="IPR017932">
    <property type="entry name" value="GATase_2_dom"/>
</dbReference>
<comment type="catalytic activity">
    <reaction evidence="7">
        <text>L-aspartate + L-glutamine + ATP + H2O = L-asparagine + L-glutamate + AMP + diphosphate + H(+)</text>
        <dbReference type="Rhea" id="RHEA:12228"/>
        <dbReference type="ChEBI" id="CHEBI:15377"/>
        <dbReference type="ChEBI" id="CHEBI:15378"/>
        <dbReference type="ChEBI" id="CHEBI:29985"/>
        <dbReference type="ChEBI" id="CHEBI:29991"/>
        <dbReference type="ChEBI" id="CHEBI:30616"/>
        <dbReference type="ChEBI" id="CHEBI:33019"/>
        <dbReference type="ChEBI" id="CHEBI:58048"/>
        <dbReference type="ChEBI" id="CHEBI:58359"/>
        <dbReference type="ChEBI" id="CHEBI:456215"/>
        <dbReference type="EC" id="6.3.5.4"/>
    </reaction>
</comment>
<dbReference type="AlphaFoldDB" id="A0A0A7PMS6"/>
<comment type="similarity">
    <text evidence="2">Belongs to the asparagine synthetase family.</text>
</comment>
<dbReference type="CDD" id="cd00712">
    <property type="entry name" value="AsnB"/>
    <property type="match status" value="1"/>
</dbReference>
<reference evidence="10 11" key="1">
    <citation type="journal article" date="2015" name="Int. J. Syst. Evol. Microbiol.">
        <title>Description of Sphingopyxis fribergensis sp. nov. - a soil bacterium with the ability to degrade styrene and phenylacetic acid.</title>
        <authorList>
            <person name="Oelschlagel M."/>
            <person name="Ruckert C."/>
            <person name="Kalinowski J."/>
            <person name="Schmidt G."/>
            <person name="Schlomann M."/>
            <person name="Tischler D."/>
        </authorList>
    </citation>
    <scope>NUCLEOTIDE SEQUENCE [LARGE SCALE GENOMIC DNA]</scope>
    <source>
        <strain evidence="10 11">Kp5.2</strain>
    </source>
</reference>
<dbReference type="Pfam" id="PF13537">
    <property type="entry name" value="GATase_7"/>
    <property type="match status" value="1"/>
</dbReference>
<keyword evidence="6" id="KW-0315">Glutamine amidotransferase</keyword>
<dbReference type="STRING" id="1515612.SKP52_22250"/>
<evidence type="ECO:0000256" key="1">
    <source>
        <dbReference type="ARBA" id="ARBA00005187"/>
    </source>
</evidence>
<dbReference type="InterPro" id="IPR033738">
    <property type="entry name" value="AsnB_N"/>
</dbReference>
<organism evidence="10 11">
    <name type="scientific">Sphingopyxis fribergensis</name>
    <dbReference type="NCBI Taxonomy" id="1515612"/>
    <lineage>
        <taxon>Bacteria</taxon>
        <taxon>Pseudomonadati</taxon>
        <taxon>Pseudomonadota</taxon>
        <taxon>Alphaproteobacteria</taxon>
        <taxon>Sphingomonadales</taxon>
        <taxon>Sphingomonadaceae</taxon>
        <taxon>Sphingopyxis</taxon>
    </lineage>
</organism>
<dbReference type="InterPro" id="IPR006426">
    <property type="entry name" value="Asn_synth_AEB"/>
</dbReference>
<dbReference type="EMBL" id="CP009122">
    <property type="protein sequence ID" value="AJA11299.1"/>
    <property type="molecule type" value="Genomic_DNA"/>
</dbReference>